<evidence type="ECO:0000259" key="2">
    <source>
        <dbReference type="Pfam" id="PF13649"/>
    </source>
</evidence>
<organism evidence="3">
    <name type="scientific">Salmonella enterica I</name>
    <dbReference type="NCBI Taxonomy" id="59201"/>
    <lineage>
        <taxon>Bacteria</taxon>
        <taxon>Pseudomonadati</taxon>
        <taxon>Pseudomonadota</taxon>
        <taxon>Gammaproteobacteria</taxon>
        <taxon>Enterobacterales</taxon>
        <taxon>Enterobacteriaceae</taxon>
        <taxon>Salmonella</taxon>
    </lineage>
</organism>
<comment type="caution">
    <text evidence="3">The sequence shown here is derived from an EMBL/GenBank/DDBJ whole genome shotgun (WGS) entry which is preliminary data.</text>
</comment>
<dbReference type="GO" id="GO:0008168">
    <property type="term" value="F:methyltransferase activity"/>
    <property type="evidence" value="ECO:0007669"/>
    <property type="project" value="UniProtKB-KW"/>
</dbReference>
<dbReference type="SUPFAM" id="SSF53335">
    <property type="entry name" value="S-adenosyl-L-methionine-dependent methyltransferases"/>
    <property type="match status" value="1"/>
</dbReference>
<protein>
    <submittedName>
        <fullName evidence="3">Methyltransferase</fullName>
    </submittedName>
</protein>
<dbReference type="Gene3D" id="3.40.50.150">
    <property type="entry name" value="Vaccinia Virus protein VP39"/>
    <property type="match status" value="1"/>
</dbReference>
<evidence type="ECO:0000256" key="1">
    <source>
        <dbReference type="ARBA" id="ARBA00022679"/>
    </source>
</evidence>
<evidence type="ECO:0000313" key="3">
    <source>
        <dbReference type="EMBL" id="MLU98426.1"/>
    </source>
</evidence>
<keyword evidence="3" id="KW-0489">Methyltransferase</keyword>
<gene>
    <name evidence="3" type="ORF">DRU74_17115</name>
</gene>
<feature type="domain" description="Methyltransferase" evidence="2">
    <location>
        <begin position="72"/>
        <end position="168"/>
    </location>
</feature>
<dbReference type="Proteomes" id="UP000885374">
    <property type="component" value="Unassembled WGS sequence"/>
</dbReference>
<reference evidence="3" key="1">
    <citation type="submission" date="2018-07" db="EMBL/GenBank/DDBJ databases">
        <authorList>
            <person name="Ashton P.M."/>
            <person name="Dallman T."/>
            <person name="Nair S."/>
            <person name="De Pinna E."/>
            <person name="Peters T."/>
            <person name="Grant K."/>
        </authorList>
    </citation>
    <scope>NUCLEOTIDE SEQUENCE [LARGE SCALE GENOMIC DNA]</scope>
    <source>
        <strain evidence="3">157339</strain>
    </source>
</reference>
<accession>A0A3R0XCK9</accession>
<name>A0A3R0XCK9_SALET</name>
<dbReference type="GO" id="GO:0032259">
    <property type="term" value="P:methylation"/>
    <property type="evidence" value="ECO:0007669"/>
    <property type="project" value="UniProtKB-KW"/>
</dbReference>
<dbReference type="EMBL" id="RVHM01000022">
    <property type="protein sequence ID" value="MLU98426.1"/>
    <property type="molecule type" value="Genomic_DNA"/>
</dbReference>
<dbReference type="InterPro" id="IPR041698">
    <property type="entry name" value="Methyltransf_25"/>
</dbReference>
<dbReference type="AlphaFoldDB" id="A0A3R0XCK9"/>
<proteinExistence type="predicted"/>
<dbReference type="InterPro" id="IPR029063">
    <property type="entry name" value="SAM-dependent_MTases_sf"/>
</dbReference>
<keyword evidence="1" id="KW-0808">Transferase</keyword>
<dbReference type="PANTHER" id="PTHR43861:SF2">
    <property type="entry name" value="CARBOXY-S-ADENOSYL-L-METHIONINE SYNTHASE"/>
    <property type="match status" value="1"/>
</dbReference>
<dbReference type="PANTHER" id="PTHR43861">
    <property type="entry name" value="TRANS-ACONITATE 2-METHYLTRANSFERASE-RELATED"/>
    <property type="match status" value="1"/>
</dbReference>
<dbReference type="CDD" id="cd02440">
    <property type="entry name" value="AdoMet_MTases"/>
    <property type="match status" value="1"/>
</dbReference>
<dbReference type="Pfam" id="PF13649">
    <property type="entry name" value="Methyltransf_25"/>
    <property type="match status" value="1"/>
</dbReference>
<sequence>MKSEKSNIINDNDLNKEYVDELITALPGNWRFDHEVVQAFDEHVRRSVPFYDQVQTMISDISEWFVRDGSIIYDLGTSTGETIFRLKEKHKSKKNIRYIGIDNSLPMLEKARIKCGDENVQFLHQNIISVTEFPSAGLVTAIYSLQFLPLSERRTVIERVSRDLYEGGAFIIVEKIRAESSYFEDIWLELYWDMKQSSGLNSEQVLSKAKSLRGILIPLTLSENIKMLEEAGFIIIDVFMKWYNFVGIVAIKTKITPSMYSTEEKISFQNHPDLIT</sequence>